<dbReference type="PANTHER" id="PTHR35006:SF1">
    <property type="entry name" value="BLL2941 PROTEIN"/>
    <property type="match status" value="1"/>
</dbReference>
<dbReference type="SUPFAM" id="SSF54593">
    <property type="entry name" value="Glyoxalase/Bleomycin resistance protein/Dihydroxybiphenyl dioxygenase"/>
    <property type="match status" value="1"/>
</dbReference>
<accession>A0ABZ0I2V7</accession>
<dbReference type="InterPro" id="IPR037523">
    <property type="entry name" value="VOC_core"/>
</dbReference>
<feature type="domain" description="VOC" evidence="1">
    <location>
        <begin position="1"/>
        <end position="125"/>
    </location>
</feature>
<gene>
    <name evidence="2" type="ORF">R0135_13870</name>
</gene>
<protein>
    <submittedName>
        <fullName evidence="2">VOC family protein</fullName>
    </submittedName>
</protein>
<dbReference type="EMBL" id="CP136864">
    <property type="protein sequence ID" value="WOJ92865.1"/>
    <property type="molecule type" value="Genomic_DNA"/>
</dbReference>
<sequence length="126" mass="13462">MIGYIVLGTNDLAKSSAFYDALLTEIGVSRMMDFGERGYAWGATMESPMLCVMTPHNGEPATIGNGTMAAISVDSQQKVDRIHAKAIELGGSDEGAPGLRAEGGEGFYAAYFRDLEGHKLDVFCYG</sequence>
<proteinExistence type="predicted"/>
<name>A0ABZ0I2V7_9GAMM</name>
<dbReference type="InterPro" id="IPR029068">
    <property type="entry name" value="Glyas_Bleomycin-R_OHBP_Dase"/>
</dbReference>
<dbReference type="Gene3D" id="3.10.180.10">
    <property type="entry name" value="2,3-Dihydroxybiphenyl 1,2-Dioxygenase, domain 1"/>
    <property type="match status" value="1"/>
</dbReference>
<dbReference type="Pfam" id="PF00903">
    <property type="entry name" value="Glyoxalase"/>
    <property type="match status" value="1"/>
</dbReference>
<keyword evidence="3" id="KW-1185">Reference proteome</keyword>
<evidence type="ECO:0000259" key="1">
    <source>
        <dbReference type="PROSITE" id="PS51819"/>
    </source>
</evidence>
<dbReference type="PANTHER" id="PTHR35006">
    <property type="entry name" value="GLYOXALASE FAMILY PROTEIN (AFU_ORTHOLOGUE AFUA_5G14830)"/>
    <property type="match status" value="1"/>
</dbReference>
<dbReference type="CDD" id="cd07262">
    <property type="entry name" value="VOC_like"/>
    <property type="match status" value="1"/>
</dbReference>
<evidence type="ECO:0000313" key="2">
    <source>
        <dbReference type="EMBL" id="WOJ92865.1"/>
    </source>
</evidence>
<dbReference type="Proteomes" id="UP001626537">
    <property type="component" value="Chromosome"/>
</dbReference>
<dbReference type="PROSITE" id="PS51819">
    <property type="entry name" value="VOC"/>
    <property type="match status" value="1"/>
</dbReference>
<reference evidence="2 3" key="1">
    <citation type="submission" date="2023-10" db="EMBL/GenBank/DDBJ databases">
        <title>Two novel species belonging to the OM43/NOR5 clade.</title>
        <authorList>
            <person name="Park M."/>
        </authorList>
    </citation>
    <scope>NUCLEOTIDE SEQUENCE [LARGE SCALE GENOMIC DNA]</scope>
    <source>
        <strain evidence="2 3">IMCC43200</strain>
    </source>
</reference>
<dbReference type="RefSeq" id="WP_407347523.1">
    <property type="nucleotide sequence ID" value="NZ_CP136864.1"/>
</dbReference>
<organism evidence="2 3">
    <name type="scientific">Congregibacter variabilis</name>
    <dbReference type="NCBI Taxonomy" id="3081200"/>
    <lineage>
        <taxon>Bacteria</taxon>
        <taxon>Pseudomonadati</taxon>
        <taxon>Pseudomonadota</taxon>
        <taxon>Gammaproteobacteria</taxon>
        <taxon>Cellvibrionales</taxon>
        <taxon>Halieaceae</taxon>
        <taxon>Congregibacter</taxon>
    </lineage>
</organism>
<evidence type="ECO:0000313" key="3">
    <source>
        <dbReference type="Proteomes" id="UP001626537"/>
    </source>
</evidence>
<dbReference type="InterPro" id="IPR004360">
    <property type="entry name" value="Glyas_Fos-R_dOase_dom"/>
</dbReference>